<dbReference type="SUPFAM" id="SSF52058">
    <property type="entry name" value="L domain-like"/>
    <property type="match status" value="1"/>
</dbReference>
<dbReference type="SMART" id="SM00255">
    <property type="entry name" value="TIR"/>
    <property type="match status" value="1"/>
</dbReference>
<keyword evidence="4" id="KW-0520">NAD</keyword>
<dbReference type="GO" id="GO:0043531">
    <property type="term" value="F:ADP binding"/>
    <property type="evidence" value="ECO:0007669"/>
    <property type="project" value="InterPro"/>
</dbReference>
<dbReference type="PROSITE" id="PS50104">
    <property type="entry name" value="TIR"/>
    <property type="match status" value="1"/>
</dbReference>
<name>A0A4Y1RFX6_PRUDU</name>
<dbReference type="AlphaFoldDB" id="A0A4Y1RFX6"/>
<feature type="compositionally biased region" description="Low complexity" evidence="5">
    <location>
        <begin position="10"/>
        <end position="19"/>
    </location>
</feature>
<dbReference type="InterPro" id="IPR058192">
    <property type="entry name" value="WHD_ROQ1-like"/>
</dbReference>
<dbReference type="InterPro" id="IPR035897">
    <property type="entry name" value="Toll_tir_struct_dom_sf"/>
</dbReference>
<keyword evidence="2" id="KW-0677">Repeat</keyword>
<dbReference type="Gene3D" id="3.40.50.10140">
    <property type="entry name" value="Toll/interleukin-1 receptor homology (TIR) domain"/>
    <property type="match status" value="1"/>
</dbReference>
<dbReference type="Gene3D" id="1.10.8.430">
    <property type="entry name" value="Helical domain of apoptotic protease-activating factors"/>
    <property type="match status" value="1"/>
</dbReference>
<evidence type="ECO:0000259" key="6">
    <source>
        <dbReference type="PROSITE" id="PS50104"/>
    </source>
</evidence>
<evidence type="ECO:0000256" key="2">
    <source>
        <dbReference type="ARBA" id="ARBA00022737"/>
    </source>
</evidence>
<feature type="region of interest" description="Disordered" evidence="5">
    <location>
        <begin position="1"/>
        <end position="21"/>
    </location>
</feature>
<dbReference type="InterPro" id="IPR002182">
    <property type="entry name" value="NB-ARC"/>
</dbReference>
<evidence type="ECO:0000256" key="3">
    <source>
        <dbReference type="ARBA" id="ARBA00022821"/>
    </source>
</evidence>
<dbReference type="InterPro" id="IPR027417">
    <property type="entry name" value="P-loop_NTPase"/>
</dbReference>
<dbReference type="Gene3D" id="3.80.10.10">
    <property type="entry name" value="Ribonuclease Inhibitor"/>
    <property type="match status" value="2"/>
</dbReference>
<dbReference type="GO" id="GO:0006952">
    <property type="term" value="P:defense response"/>
    <property type="evidence" value="ECO:0007669"/>
    <property type="project" value="UniProtKB-KW"/>
</dbReference>
<dbReference type="InterPro" id="IPR000157">
    <property type="entry name" value="TIR_dom"/>
</dbReference>
<dbReference type="InterPro" id="IPR036390">
    <property type="entry name" value="WH_DNA-bd_sf"/>
</dbReference>
<dbReference type="InterPro" id="IPR032675">
    <property type="entry name" value="LRR_dom_sf"/>
</dbReference>
<dbReference type="InterPro" id="IPR044974">
    <property type="entry name" value="Disease_R_plants"/>
</dbReference>
<keyword evidence="3" id="KW-0611">Plant defense</keyword>
<gene>
    <name evidence="7" type="ORF">Prudu_013960</name>
</gene>
<proteinExistence type="predicted"/>
<dbReference type="Pfam" id="PF01582">
    <property type="entry name" value="TIR"/>
    <property type="match status" value="1"/>
</dbReference>
<keyword evidence="1" id="KW-0433">Leucine-rich repeat</keyword>
<dbReference type="Pfam" id="PF23286">
    <property type="entry name" value="LRR_13"/>
    <property type="match status" value="1"/>
</dbReference>
<dbReference type="PANTHER" id="PTHR11017">
    <property type="entry name" value="LEUCINE-RICH REPEAT-CONTAINING PROTEIN"/>
    <property type="match status" value="1"/>
</dbReference>
<evidence type="ECO:0000256" key="5">
    <source>
        <dbReference type="SAM" id="MobiDB-lite"/>
    </source>
</evidence>
<organism evidence="7">
    <name type="scientific">Prunus dulcis</name>
    <name type="common">Almond</name>
    <name type="synonym">Amygdalus dulcis</name>
    <dbReference type="NCBI Taxonomy" id="3755"/>
    <lineage>
        <taxon>Eukaryota</taxon>
        <taxon>Viridiplantae</taxon>
        <taxon>Streptophyta</taxon>
        <taxon>Embryophyta</taxon>
        <taxon>Tracheophyta</taxon>
        <taxon>Spermatophyta</taxon>
        <taxon>Magnoliopsida</taxon>
        <taxon>eudicotyledons</taxon>
        <taxon>Gunneridae</taxon>
        <taxon>Pentapetalae</taxon>
        <taxon>rosids</taxon>
        <taxon>fabids</taxon>
        <taxon>Rosales</taxon>
        <taxon>Rosaceae</taxon>
        <taxon>Amygdaloideae</taxon>
        <taxon>Amygdaleae</taxon>
        <taxon>Prunus</taxon>
    </lineage>
</organism>
<dbReference type="Gene3D" id="3.40.50.300">
    <property type="entry name" value="P-loop containing nucleotide triphosphate hydrolases"/>
    <property type="match status" value="1"/>
</dbReference>
<reference evidence="7" key="1">
    <citation type="journal article" date="2019" name="Science">
        <title>Mutation of a bHLH transcription factor allowed almond domestication.</title>
        <authorList>
            <person name="Sanchez-Perez R."/>
            <person name="Pavan S."/>
            <person name="Mazzeo R."/>
            <person name="Moldovan C."/>
            <person name="Aiese Cigliano R."/>
            <person name="Del Cueto J."/>
            <person name="Ricciardi F."/>
            <person name="Lotti C."/>
            <person name="Ricciardi L."/>
            <person name="Dicenta F."/>
            <person name="Lopez-Marques R.L."/>
            <person name="Lindberg Moller B."/>
        </authorList>
    </citation>
    <scope>NUCLEOTIDE SEQUENCE</scope>
</reference>
<dbReference type="EMBL" id="AP019301">
    <property type="protein sequence ID" value="BBH03171.1"/>
    <property type="molecule type" value="Genomic_DNA"/>
</dbReference>
<dbReference type="PANTHER" id="PTHR11017:SF570">
    <property type="entry name" value="DISEASE RESISTANCE PROTEIN (TIR-NBS CLASS)-RELATED"/>
    <property type="match status" value="1"/>
</dbReference>
<evidence type="ECO:0000256" key="4">
    <source>
        <dbReference type="ARBA" id="ARBA00023027"/>
    </source>
</evidence>
<evidence type="ECO:0000313" key="7">
    <source>
        <dbReference type="EMBL" id="BBH03171.1"/>
    </source>
</evidence>
<dbReference type="SUPFAM" id="SSF52200">
    <property type="entry name" value="Toll/Interleukin receptor TIR domain"/>
    <property type="match status" value="1"/>
</dbReference>
<dbReference type="FunFam" id="3.40.50.10140:FF:000007">
    <property type="entry name" value="Disease resistance protein (TIR-NBS-LRR class)"/>
    <property type="match status" value="1"/>
</dbReference>
<dbReference type="Pfam" id="PF00931">
    <property type="entry name" value="NB-ARC"/>
    <property type="match status" value="1"/>
</dbReference>
<dbReference type="InterPro" id="IPR058546">
    <property type="entry name" value="RPS4B/Roq1-like_LRR"/>
</dbReference>
<dbReference type="SUPFAM" id="SSF52540">
    <property type="entry name" value="P-loop containing nucleoside triphosphate hydrolases"/>
    <property type="match status" value="1"/>
</dbReference>
<dbReference type="Pfam" id="PF23282">
    <property type="entry name" value="WHD_ROQ1"/>
    <property type="match status" value="1"/>
</dbReference>
<accession>A0A4Y1RFX6</accession>
<protein>
    <submittedName>
        <fullName evidence="7">Disease resistance protein TIR-NBS-LRR class family</fullName>
    </submittedName>
</protein>
<feature type="domain" description="TIR" evidence="6">
    <location>
        <begin position="23"/>
        <end position="194"/>
    </location>
</feature>
<dbReference type="GO" id="GO:0007165">
    <property type="term" value="P:signal transduction"/>
    <property type="evidence" value="ECO:0007669"/>
    <property type="project" value="InterPro"/>
</dbReference>
<dbReference type="PRINTS" id="PR00364">
    <property type="entry name" value="DISEASERSIST"/>
</dbReference>
<evidence type="ECO:0000256" key="1">
    <source>
        <dbReference type="ARBA" id="ARBA00022614"/>
    </source>
</evidence>
<sequence length="1132" mass="128885">MAWMSNQRASSSSSSSSFSPTRWSYDVFLSFRGEDTRNNFTGHLYTALCQRGLNTFIDDELRRGEEIAPTLIKAIQESMASVVVFSENYASSKWCLDELACILDCKESKRQIVLPIFYKVDPSDVRNQRGSFGVALSRHEANFKRNNSSSSSTDRVQRWRTALTLAANFSGWHFPDGHESKFIHNIVEEISLQTSNRTYLKVAKYPVGLESRVRDMDELLSLGENDVRMIGIWGLGGIGKTTIAKAVYGSIAHKFEGNCFLANVREMSSMPHGLVELQKTLLSDILGGNRKFKVTSVDQGANTIETRLRNRRVLLVLDDVDHRHQLDNLAGGSNWFGRGSRIIVTTRDKHLLTAHGVNLTYKVKELDFYESSELFSWNSFKRDKPPNDFLKLVGRAVCYTKGLPLALTVLGSHLCGRSIEEWKDALDSYEIIPNKEIQEILKISFNGLEHFQKEVFLDIACFFKGEDKDQIVDILRSCDLFPIISIKVLIDKSLLVINEHNTLTMHDLLEDMGKEIVRQESPTEPGERSRLWFHEDVYHVLTEQTGSTKVRGILINMPKKNDISMSAEAFSRMKNLRYLINLNASLTGNIDLPNELRLLNWYRYPLQSLPSNFHPKKLVALKMPSSNISRLESDLYCQVVNLDNMINSPNSHCDDILCCISHIKLGTLTSMNFFGCDKLEEIPDFTGVPNLEKLLLRECTSLVGIHESVGFLEKLVTLNLQDCSSLTRFPTRIGLKSLKILNMKGCRMLESFPEIEAGTMVLEDITLECCENLRNLPSSIYKLKNLRELEVRGCPKLLAFPMKVNPENPSSVSHDYQNSLVFPRLRFLRVGDCNLSECEFLMPFNCGSTLTFLDLSGSSFVSLPEWTSTFGSLEWLILRDCKKLEEIPQLSPCIKGINTGGCKSLERFSKLSNILEHNSQGSLQYSDLSNCHKLLKSLDFDVEKMASMLLSHSQTHQQHVHLDGECYEFSIILPGNDIPKWFGHRKQPADPNYCDLNIKFPPNFTGKNTRLAFSAAFGTIDYTLPYDYDDYERYGFHVRVFINGDEIFSFHEHIISPGSDHVWLQYISLSNMRHWKRYWNEEEIMYKCEVRFLPSEPILLKACGVQLVYLDPGGGENFGITTEEIIDENNSI</sequence>
<dbReference type="SUPFAM" id="SSF46785">
    <property type="entry name" value="Winged helix' DNA-binding domain"/>
    <property type="match status" value="1"/>
</dbReference>
<dbReference type="InterPro" id="IPR042197">
    <property type="entry name" value="Apaf_helical"/>
</dbReference>